<dbReference type="OrthoDB" id="573315at2"/>
<evidence type="ECO:0000256" key="1">
    <source>
        <dbReference type="SAM" id="Coils"/>
    </source>
</evidence>
<reference evidence="3" key="1">
    <citation type="submission" date="2017-05" db="EMBL/GenBank/DDBJ databases">
        <title>Physiological properties and genetic analysis related to exopolysaccharide production of fresh-water unicellular cyanobacterium Aphanothece sacrum, Suizenji Nori, that has been cultured as a food source in Japan.</title>
        <authorList>
            <person name="Kanesaki Y."/>
            <person name="Yoshikawa S."/>
            <person name="Ohki K."/>
        </authorList>
    </citation>
    <scope>NUCLEOTIDE SEQUENCE [LARGE SCALE GENOMIC DNA]</scope>
    <source>
        <strain evidence="3">FPU1</strain>
    </source>
</reference>
<feature type="coiled-coil region" evidence="1">
    <location>
        <begin position="47"/>
        <end position="110"/>
    </location>
</feature>
<protein>
    <submittedName>
        <fullName evidence="2">Aldehyde dehydrogenase</fullName>
    </submittedName>
</protein>
<organism evidence="2 3">
    <name type="scientific">Aphanothece sacrum FPU1</name>
    <dbReference type="NCBI Taxonomy" id="1920663"/>
    <lineage>
        <taxon>Bacteria</taxon>
        <taxon>Bacillati</taxon>
        <taxon>Cyanobacteriota</taxon>
        <taxon>Cyanophyceae</taxon>
        <taxon>Oscillatoriophycideae</taxon>
        <taxon>Chroococcales</taxon>
        <taxon>Aphanothecaceae</taxon>
        <taxon>Aphanothece</taxon>
    </lineage>
</organism>
<proteinExistence type="predicted"/>
<dbReference type="EMBL" id="BDQK01000003">
    <property type="protein sequence ID" value="GBF79511.1"/>
    <property type="molecule type" value="Genomic_DNA"/>
</dbReference>
<comment type="caution">
    <text evidence="2">The sequence shown here is derived from an EMBL/GenBank/DDBJ whole genome shotgun (WGS) entry which is preliminary data.</text>
</comment>
<evidence type="ECO:0000313" key="2">
    <source>
        <dbReference type="EMBL" id="GBF79511.1"/>
    </source>
</evidence>
<accession>A0A401IE39</accession>
<sequence>MAQISNEILITILTIYRQLLELINEAKATESQILEQFGETEITLIVLEELQNIVERMRNSYSRLNTLLLRIAEAQPIADAATLELLIKSIEQAQGNLASSLATIQESKRDTGLL</sequence>
<evidence type="ECO:0000313" key="3">
    <source>
        <dbReference type="Proteomes" id="UP000287247"/>
    </source>
</evidence>
<keyword evidence="1" id="KW-0175">Coiled coil</keyword>
<keyword evidence="3" id="KW-1185">Reference proteome</keyword>
<gene>
    <name evidence="2" type="ORF">AsFPU1_0907</name>
</gene>
<name>A0A401IE39_APHSA</name>
<dbReference type="AlphaFoldDB" id="A0A401IE39"/>
<dbReference type="Proteomes" id="UP000287247">
    <property type="component" value="Unassembled WGS sequence"/>
</dbReference>